<name>A0A0Q3LXB5_AMAAE</name>
<gene>
    <name evidence="1" type="ORF">AAES_147668</name>
</gene>
<evidence type="ECO:0000313" key="2">
    <source>
        <dbReference type="Proteomes" id="UP000051836"/>
    </source>
</evidence>
<reference evidence="1 2" key="1">
    <citation type="submission" date="2015-10" db="EMBL/GenBank/DDBJ databases">
        <authorList>
            <person name="Gilbert D.G."/>
        </authorList>
    </citation>
    <scope>NUCLEOTIDE SEQUENCE [LARGE SCALE GENOMIC DNA]</scope>
    <source>
        <strain evidence="1">FVVF132</strain>
    </source>
</reference>
<dbReference type="EMBL" id="LMAW01002964">
    <property type="protein sequence ID" value="KQK75149.1"/>
    <property type="molecule type" value="Genomic_DNA"/>
</dbReference>
<keyword evidence="2" id="KW-1185">Reference proteome</keyword>
<protein>
    <submittedName>
        <fullName evidence="1">Uncharacterized protein</fullName>
    </submittedName>
</protein>
<sequence length="94" mass="10367">MRRHDKSLAAMKEVHRAPEVSDQLWVQCPKGRAEIWGVIKASTSAVSTADRGQGEITMLVVSLSISVLEKPEIMVGGQKKSSLCFSWQKELEIG</sequence>
<evidence type="ECO:0000313" key="1">
    <source>
        <dbReference type="EMBL" id="KQK75149.1"/>
    </source>
</evidence>
<dbReference type="AlphaFoldDB" id="A0A0Q3LXB5"/>
<dbReference type="Proteomes" id="UP000051836">
    <property type="component" value="Unassembled WGS sequence"/>
</dbReference>
<organism evidence="1 2">
    <name type="scientific">Amazona aestiva</name>
    <name type="common">Blue-fronted Amazon parrot</name>
    <dbReference type="NCBI Taxonomy" id="12930"/>
    <lineage>
        <taxon>Eukaryota</taxon>
        <taxon>Metazoa</taxon>
        <taxon>Chordata</taxon>
        <taxon>Craniata</taxon>
        <taxon>Vertebrata</taxon>
        <taxon>Euteleostomi</taxon>
        <taxon>Archelosauria</taxon>
        <taxon>Archosauria</taxon>
        <taxon>Dinosauria</taxon>
        <taxon>Saurischia</taxon>
        <taxon>Theropoda</taxon>
        <taxon>Coelurosauria</taxon>
        <taxon>Aves</taxon>
        <taxon>Neognathae</taxon>
        <taxon>Neoaves</taxon>
        <taxon>Telluraves</taxon>
        <taxon>Australaves</taxon>
        <taxon>Psittaciformes</taxon>
        <taxon>Psittacidae</taxon>
        <taxon>Amazona</taxon>
    </lineage>
</organism>
<proteinExistence type="predicted"/>
<accession>A0A0Q3LXB5</accession>
<comment type="caution">
    <text evidence="1">The sequence shown here is derived from an EMBL/GenBank/DDBJ whole genome shotgun (WGS) entry which is preliminary data.</text>
</comment>